<reference evidence="3 4" key="1">
    <citation type="submission" date="2015-05" db="EMBL/GenBank/DDBJ databases">
        <title>Complete genome sequence of a sulfur-oxidizing gammaproteobacterium strain HA5.</title>
        <authorList>
            <person name="Miura A."/>
            <person name="Kojima H."/>
            <person name="Fukui M."/>
        </authorList>
    </citation>
    <scope>NUCLEOTIDE SEQUENCE [LARGE SCALE GENOMIC DNA]</scope>
    <source>
        <strain evidence="3 4">HA5</strain>
    </source>
</reference>
<dbReference type="InterPro" id="IPR028098">
    <property type="entry name" value="Glyco_trans_4-like_N"/>
</dbReference>
<proteinExistence type="predicted"/>
<dbReference type="Pfam" id="PF00534">
    <property type="entry name" value="Glycos_transf_1"/>
    <property type="match status" value="1"/>
</dbReference>
<dbReference type="EMBL" id="AP014879">
    <property type="protein sequence ID" value="BAV34015.1"/>
    <property type="molecule type" value="Genomic_DNA"/>
</dbReference>
<dbReference type="AlphaFoldDB" id="A0A1B4XGS1"/>
<dbReference type="SUPFAM" id="SSF53756">
    <property type="entry name" value="UDP-Glycosyltransferase/glycogen phosphorylase"/>
    <property type="match status" value="1"/>
</dbReference>
<evidence type="ECO:0000259" key="1">
    <source>
        <dbReference type="Pfam" id="PF00534"/>
    </source>
</evidence>
<dbReference type="Pfam" id="PF13439">
    <property type="entry name" value="Glyco_transf_4"/>
    <property type="match status" value="1"/>
</dbReference>
<dbReference type="FunCoup" id="A0A1B4XGS1">
    <property type="interactions" value="254"/>
</dbReference>
<dbReference type="PANTHER" id="PTHR12526">
    <property type="entry name" value="GLYCOSYLTRANSFERASE"/>
    <property type="match status" value="1"/>
</dbReference>
<dbReference type="GO" id="GO:1901135">
    <property type="term" value="P:carbohydrate derivative metabolic process"/>
    <property type="evidence" value="ECO:0007669"/>
    <property type="project" value="UniProtKB-ARBA"/>
</dbReference>
<keyword evidence="3" id="KW-0808">Transferase</keyword>
<dbReference type="InterPro" id="IPR001296">
    <property type="entry name" value="Glyco_trans_1"/>
</dbReference>
<dbReference type="KEGG" id="slim:SCL_1712"/>
<sequence length="385" mass="41490">MTAPRGSEVRILHVIETLDVGGAEAVVANMVNQASPGFRADICCLMRSGPIAARIRPGVEIIEMGKAMQGNDYRLPFRLARVLRSRNIDIVQSHDWGTLLETVAAATLAGTTAIHMAHGPLNQYSPADRRTSLKRRIRRKAERLASLKLSRVIAVSDIVRRGLVEDVGIPAGKISLIHNGIDLSAAPPGDLAARRKELGLSPDDVLLVSVGRLAEIKNYGLLLDALARAATEVPTLKLVMVGDGPERSRLEARAARLGLSGRVHFLGARDDVRDWLALGHIFVLSSLYEGVSLALLEAMAAGLPAVVTRVGGNPEVVTDGECGLLVESGDADGFARALVTLAREGELRARMGRAARARMEAEFDLKKAVKQYEEIYLQCLRRAGD</sequence>
<dbReference type="OrthoDB" id="9775208at2"/>
<evidence type="ECO:0000313" key="4">
    <source>
        <dbReference type="Proteomes" id="UP000243180"/>
    </source>
</evidence>
<feature type="domain" description="Glycosyltransferase subfamily 4-like N-terminal" evidence="2">
    <location>
        <begin position="20"/>
        <end position="184"/>
    </location>
</feature>
<dbReference type="GO" id="GO:0016757">
    <property type="term" value="F:glycosyltransferase activity"/>
    <property type="evidence" value="ECO:0007669"/>
    <property type="project" value="InterPro"/>
</dbReference>
<evidence type="ECO:0000259" key="2">
    <source>
        <dbReference type="Pfam" id="PF13439"/>
    </source>
</evidence>
<dbReference type="Gene3D" id="3.40.50.2000">
    <property type="entry name" value="Glycogen Phosphorylase B"/>
    <property type="match status" value="2"/>
</dbReference>
<dbReference type="Proteomes" id="UP000243180">
    <property type="component" value="Chromosome"/>
</dbReference>
<keyword evidence="4" id="KW-1185">Reference proteome</keyword>
<dbReference type="RefSeq" id="WP_096360808.1">
    <property type="nucleotide sequence ID" value="NZ_AP014879.1"/>
</dbReference>
<organism evidence="3 4">
    <name type="scientific">Sulfuricaulis limicola</name>
    <dbReference type="NCBI Taxonomy" id="1620215"/>
    <lineage>
        <taxon>Bacteria</taxon>
        <taxon>Pseudomonadati</taxon>
        <taxon>Pseudomonadota</taxon>
        <taxon>Gammaproteobacteria</taxon>
        <taxon>Acidiferrobacterales</taxon>
        <taxon>Acidiferrobacteraceae</taxon>
        <taxon>Sulfuricaulis</taxon>
    </lineage>
</organism>
<accession>A0A1B4XGS1</accession>
<feature type="domain" description="Glycosyl transferase family 1" evidence="1">
    <location>
        <begin position="195"/>
        <end position="357"/>
    </location>
</feature>
<dbReference type="PANTHER" id="PTHR12526:SF630">
    <property type="entry name" value="GLYCOSYLTRANSFERASE"/>
    <property type="match status" value="1"/>
</dbReference>
<evidence type="ECO:0000313" key="3">
    <source>
        <dbReference type="EMBL" id="BAV34015.1"/>
    </source>
</evidence>
<name>A0A1B4XGS1_9GAMM</name>
<protein>
    <submittedName>
        <fullName evidence="3">Glycosyl transferase family 1</fullName>
    </submittedName>
</protein>
<dbReference type="InParanoid" id="A0A1B4XGS1"/>
<gene>
    <name evidence="3" type="ORF">SCL_1712</name>
</gene>